<name>A0A6N7Q718_9BACT</name>
<evidence type="ECO:0000313" key="3">
    <source>
        <dbReference type="Proteomes" id="UP000440224"/>
    </source>
</evidence>
<evidence type="ECO:0000256" key="1">
    <source>
        <dbReference type="SAM" id="SignalP"/>
    </source>
</evidence>
<dbReference type="PROSITE" id="PS51257">
    <property type="entry name" value="PROKAR_LIPOPROTEIN"/>
    <property type="match status" value="1"/>
</dbReference>
<reference evidence="2 3" key="1">
    <citation type="submission" date="2019-10" db="EMBL/GenBank/DDBJ databases">
        <title>A soil myxobacterium in the family Polyangiaceae.</title>
        <authorList>
            <person name="Li Y."/>
            <person name="Wang J."/>
        </authorList>
    </citation>
    <scope>NUCLEOTIDE SEQUENCE [LARGE SCALE GENOMIC DNA]</scope>
    <source>
        <strain evidence="2 3">DSM 14734</strain>
    </source>
</reference>
<accession>A0A6N7Q718</accession>
<dbReference type="EMBL" id="WJIE01000025">
    <property type="protein sequence ID" value="MRG98084.1"/>
    <property type="molecule type" value="Genomic_DNA"/>
</dbReference>
<dbReference type="AlphaFoldDB" id="A0A6N7Q718"/>
<evidence type="ECO:0008006" key="4">
    <source>
        <dbReference type="Google" id="ProtNLM"/>
    </source>
</evidence>
<protein>
    <recommendedName>
        <fullName evidence="4">Lipoprotein</fullName>
    </recommendedName>
</protein>
<organism evidence="2 3">
    <name type="scientific">Polyangium spumosum</name>
    <dbReference type="NCBI Taxonomy" id="889282"/>
    <lineage>
        <taxon>Bacteria</taxon>
        <taxon>Pseudomonadati</taxon>
        <taxon>Myxococcota</taxon>
        <taxon>Polyangia</taxon>
        <taxon>Polyangiales</taxon>
        <taxon>Polyangiaceae</taxon>
        <taxon>Polyangium</taxon>
    </lineage>
</organism>
<sequence length="309" mass="32975">MSEAARPFALLAASFVLALGCGASRPTLAPAVELAAGPRAAPPEADGEGEILVWGTVNGRTRTTFRVAGDGQVLGEQSGVVLATSRGELVWREREQEVKLGGCEGGAPEEALEPGKVTQAWLAPRDAQARQVVVDPSSDGDGMAELSHGVELLGSVGPYLFVHESVYIFACGAHGNSVSSFTLWDAEAGKPLDLLLELPNKEALARRAEPMLDEGDQDPEEARKQEDLPELVQIMPVYGLRGGLRVDAQFMRGDCYACSDGLWSSYTRSAVLPSDGMPERFAPWSTPPVALVKFLQSRAGFVLGGWSRR</sequence>
<gene>
    <name evidence="2" type="ORF">GF068_40175</name>
</gene>
<dbReference type="Proteomes" id="UP000440224">
    <property type="component" value="Unassembled WGS sequence"/>
</dbReference>
<proteinExistence type="predicted"/>
<feature type="chain" id="PRO_5026849934" description="Lipoprotein" evidence="1">
    <location>
        <begin position="19"/>
        <end position="309"/>
    </location>
</feature>
<keyword evidence="1" id="KW-0732">Signal</keyword>
<dbReference type="OrthoDB" id="5500258at2"/>
<evidence type="ECO:0000313" key="2">
    <source>
        <dbReference type="EMBL" id="MRG98084.1"/>
    </source>
</evidence>
<keyword evidence="3" id="KW-1185">Reference proteome</keyword>
<comment type="caution">
    <text evidence="2">The sequence shown here is derived from an EMBL/GenBank/DDBJ whole genome shotgun (WGS) entry which is preliminary data.</text>
</comment>
<feature type="signal peptide" evidence="1">
    <location>
        <begin position="1"/>
        <end position="18"/>
    </location>
</feature>
<dbReference type="RefSeq" id="WP_153824858.1">
    <property type="nucleotide sequence ID" value="NZ_WJIE01000025.1"/>
</dbReference>